<dbReference type="AlphaFoldDB" id="A0A356LM03"/>
<proteinExistence type="predicted"/>
<name>A0A356LM03_9BURK</name>
<gene>
    <name evidence="1" type="ORF">DD666_21575</name>
</gene>
<sequence length="61" mass="6381">MGVADLAKDRVPALGNFMAIVFASATANGWLHEAVASNLSGPRHGLAAKGTNIYQAHLKHI</sequence>
<dbReference type="Proteomes" id="UP000264036">
    <property type="component" value="Unassembled WGS sequence"/>
</dbReference>
<evidence type="ECO:0000313" key="2">
    <source>
        <dbReference type="Proteomes" id="UP000264036"/>
    </source>
</evidence>
<organism evidence="1 2">
    <name type="scientific">Advenella kashmirensis</name>
    <dbReference type="NCBI Taxonomy" id="310575"/>
    <lineage>
        <taxon>Bacteria</taxon>
        <taxon>Pseudomonadati</taxon>
        <taxon>Pseudomonadota</taxon>
        <taxon>Betaproteobacteria</taxon>
        <taxon>Burkholderiales</taxon>
        <taxon>Alcaligenaceae</taxon>
    </lineage>
</organism>
<dbReference type="EMBL" id="DOEK01000047">
    <property type="protein sequence ID" value="HBP31986.1"/>
    <property type="molecule type" value="Genomic_DNA"/>
</dbReference>
<protein>
    <submittedName>
        <fullName evidence="1">Uncharacterized protein</fullName>
    </submittedName>
</protein>
<reference evidence="1 2" key="1">
    <citation type="journal article" date="2018" name="Nat. Biotechnol.">
        <title>A standardized bacterial taxonomy based on genome phylogeny substantially revises the tree of life.</title>
        <authorList>
            <person name="Parks D.H."/>
            <person name="Chuvochina M."/>
            <person name="Waite D.W."/>
            <person name="Rinke C."/>
            <person name="Skarshewski A."/>
            <person name="Chaumeil P.A."/>
            <person name="Hugenholtz P."/>
        </authorList>
    </citation>
    <scope>NUCLEOTIDE SEQUENCE [LARGE SCALE GENOMIC DNA]</scope>
    <source>
        <strain evidence="1">UBA10707</strain>
    </source>
</reference>
<accession>A0A356LM03</accession>
<evidence type="ECO:0000313" key="1">
    <source>
        <dbReference type="EMBL" id="HBP31986.1"/>
    </source>
</evidence>
<comment type="caution">
    <text evidence="1">The sequence shown here is derived from an EMBL/GenBank/DDBJ whole genome shotgun (WGS) entry which is preliminary data.</text>
</comment>